<keyword evidence="2" id="KW-1185">Reference proteome</keyword>
<dbReference type="EMBL" id="CP019646">
    <property type="protein sequence ID" value="AQQ72556.1"/>
    <property type="molecule type" value="Genomic_DNA"/>
</dbReference>
<dbReference type="Proteomes" id="UP000188181">
    <property type="component" value="Chromosome"/>
</dbReference>
<sequence length="265" mass="30792">MNNTFKKYRFSECNVFKVREIRNDSETKSPNPFNYPPDYGTAAQGISNEDLFFYPVDSVTLKTDETGYYPLFTEELEYKHIYTWKVDQPEPVQRYNRGDDSSKEEIWHCIRFDNTTGMPLTTSPAQIVKNDLILGQDTLNYTPIGQEATVKITQALDIKAEKLDYESRREREVKTFYGNKYDLITFECKLSVTNHKAEDVSLEIERTFIGRVIDKSHKETKEKVSTPLGSVNPRTNVTWNLDVKAGETAEITCQYQAYAYRDNIY</sequence>
<evidence type="ECO:0000313" key="1">
    <source>
        <dbReference type="EMBL" id="AQQ72556.1"/>
    </source>
</evidence>
<protein>
    <recommendedName>
        <fullName evidence="3">DUF4139 domain-containing protein</fullName>
    </recommendedName>
</protein>
<name>A0A1R7T698_9BACT</name>
<evidence type="ECO:0008006" key="3">
    <source>
        <dbReference type="Google" id="ProtNLM"/>
    </source>
</evidence>
<gene>
    <name evidence="1" type="ORF">SMSP2_02946</name>
</gene>
<dbReference type="RefSeq" id="WP_146684735.1">
    <property type="nucleotide sequence ID" value="NZ_CP019646.1"/>
</dbReference>
<dbReference type="AlphaFoldDB" id="A0A1R7T698"/>
<dbReference type="KEGG" id="pbas:SMSP2_02946"/>
<proteinExistence type="predicted"/>
<organism evidence="1 2">
    <name type="scientific">Limihaloglobus sulfuriphilus</name>
    <dbReference type="NCBI Taxonomy" id="1851148"/>
    <lineage>
        <taxon>Bacteria</taxon>
        <taxon>Pseudomonadati</taxon>
        <taxon>Planctomycetota</taxon>
        <taxon>Phycisphaerae</taxon>
        <taxon>Sedimentisphaerales</taxon>
        <taxon>Sedimentisphaeraceae</taxon>
        <taxon>Limihaloglobus</taxon>
    </lineage>
</organism>
<accession>A0A1R7T698</accession>
<reference evidence="2" key="1">
    <citation type="submission" date="2017-02" db="EMBL/GenBank/DDBJ databases">
        <title>Comparative genomics and description of representatives of a novel lineage of planctomycetes thriving in anoxic sediments.</title>
        <authorList>
            <person name="Spring S."/>
            <person name="Bunk B."/>
            <person name="Sproer C."/>
        </authorList>
    </citation>
    <scope>NUCLEOTIDE SEQUENCE [LARGE SCALE GENOMIC DNA]</scope>
    <source>
        <strain evidence="2">SM-Chi-D1</strain>
    </source>
</reference>
<evidence type="ECO:0000313" key="2">
    <source>
        <dbReference type="Proteomes" id="UP000188181"/>
    </source>
</evidence>
<dbReference type="OrthoDB" id="238489at2"/>